<dbReference type="Pfam" id="PF00158">
    <property type="entry name" value="Sigma54_activat"/>
    <property type="match status" value="1"/>
</dbReference>
<keyword evidence="5" id="KW-0804">Transcription</keyword>
<evidence type="ECO:0000256" key="5">
    <source>
        <dbReference type="ARBA" id="ARBA00023163"/>
    </source>
</evidence>
<dbReference type="InterPro" id="IPR009057">
    <property type="entry name" value="Homeodomain-like_sf"/>
</dbReference>
<dbReference type="Gene3D" id="1.10.8.60">
    <property type="match status" value="1"/>
</dbReference>
<dbReference type="PANTHER" id="PTHR32071:SF117">
    <property type="entry name" value="PTS-DEPENDENT DIHYDROXYACETONE KINASE OPERON REGULATORY PROTEIN-RELATED"/>
    <property type="match status" value="1"/>
</dbReference>
<evidence type="ECO:0000256" key="4">
    <source>
        <dbReference type="ARBA" id="ARBA00023125"/>
    </source>
</evidence>
<dbReference type="Gene3D" id="1.10.10.60">
    <property type="entry name" value="Homeodomain-like"/>
    <property type="match status" value="1"/>
</dbReference>
<dbReference type="InterPro" id="IPR002197">
    <property type="entry name" value="HTH_Fis"/>
</dbReference>
<evidence type="ECO:0000256" key="2">
    <source>
        <dbReference type="ARBA" id="ARBA00022840"/>
    </source>
</evidence>
<dbReference type="InterPro" id="IPR025944">
    <property type="entry name" value="Sigma_54_int_dom_CS"/>
</dbReference>
<dbReference type="EMBL" id="RAQO01000004">
    <property type="protein sequence ID" value="RKF19652.1"/>
    <property type="molecule type" value="Genomic_DNA"/>
</dbReference>
<dbReference type="RefSeq" id="WP_120353657.1">
    <property type="nucleotide sequence ID" value="NZ_RAQO01000004.1"/>
</dbReference>
<feature type="domain" description="Sigma-54 factor interaction" evidence="6">
    <location>
        <begin position="130"/>
        <end position="358"/>
    </location>
</feature>
<dbReference type="CDD" id="cd00009">
    <property type="entry name" value="AAA"/>
    <property type="match status" value="1"/>
</dbReference>
<dbReference type="Gene3D" id="3.40.50.300">
    <property type="entry name" value="P-loop containing nucleotide triphosphate hydrolases"/>
    <property type="match status" value="1"/>
</dbReference>
<dbReference type="InterPro" id="IPR058031">
    <property type="entry name" value="AAA_lid_NorR"/>
</dbReference>
<evidence type="ECO:0000313" key="8">
    <source>
        <dbReference type="Proteomes" id="UP000286482"/>
    </source>
</evidence>
<comment type="caution">
    <text evidence="7">The sequence shown here is derived from an EMBL/GenBank/DDBJ whole genome shotgun (WGS) entry which is preliminary data.</text>
</comment>
<dbReference type="PROSITE" id="PS00676">
    <property type="entry name" value="SIGMA54_INTERACT_2"/>
    <property type="match status" value="1"/>
</dbReference>
<dbReference type="InterPro" id="IPR003593">
    <property type="entry name" value="AAA+_ATPase"/>
</dbReference>
<dbReference type="Pfam" id="PF25601">
    <property type="entry name" value="AAA_lid_14"/>
    <property type="match status" value="1"/>
</dbReference>
<name>A0A420EG16_9ALTE</name>
<keyword evidence="1" id="KW-0547">Nucleotide-binding</keyword>
<dbReference type="GO" id="GO:0006355">
    <property type="term" value="P:regulation of DNA-templated transcription"/>
    <property type="evidence" value="ECO:0007669"/>
    <property type="project" value="InterPro"/>
</dbReference>
<keyword evidence="2" id="KW-0067">ATP-binding</keyword>
<dbReference type="PRINTS" id="PR01590">
    <property type="entry name" value="HTHFIS"/>
</dbReference>
<dbReference type="Pfam" id="PF02954">
    <property type="entry name" value="HTH_8"/>
    <property type="match status" value="1"/>
</dbReference>
<dbReference type="SUPFAM" id="SSF52540">
    <property type="entry name" value="P-loop containing nucleoside triphosphate hydrolases"/>
    <property type="match status" value="1"/>
</dbReference>
<gene>
    <name evidence="7" type="ORF">DBZ36_04075</name>
</gene>
<keyword evidence="8" id="KW-1185">Reference proteome</keyword>
<evidence type="ECO:0000256" key="1">
    <source>
        <dbReference type="ARBA" id="ARBA00022741"/>
    </source>
</evidence>
<reference evidence="7 8" key="1">
    <citation type="submission" date="2018-09" db="EMBL/GenBank/DDBJ databases">
        <authorList>
            <person name="Wang Z."/>
        </authorList>
    </citation>
    <scope>NUCLEOTIDE SEQUENCE [LARGE SCALE GENOMIC DNA]</scope>
    <source>
        <strain evidence="7 8">ALS 81</strain>
    </source>
</reference>
<proteinExistence type="predicted"/>
<sequence length="497" mass="55709">MQEPRTILICDNDTQRAHELTTVLKFIGESSEICESSVVQERIKAGGEFVAIISPSVMDANSLIEQFLAVPFLVIGDDNSIKGQGNLIGSVAQPFAYEHLTQQLHHCLTYLTQLPTKNAAPRSERLRQNLVGKGIAIQEVRHLIEQVANKDANVLILGESGTGKEVVAQAIHDHSPRAEGPFVPINCGAIPADLLESELFGHEKGAFTGAFAMRKGRFELAAGGTLFLDEIGDMPMPMQVKLLRVLQERSFERVGGVKPIKADVRIIAATHRQLETMIEKELFREDLYYRLNVFPIEMPSLRERQDDIPLLLQELVNRHEDEHGAVVRFTQRAIESLMAHQWPGNVRELSNLIERLLILHPNQIVDVSDLPPKYRHIDAPAFEPDYSEEIAEREALLAIFDDEAPENLDLSDQAFFEEEAIDFSQTEDEVSEPTLNGGLPEHGLNLKELLAQLEVDMICQALEQQDGVVARAAEQLQMRRTTLVEKMRKYGLNKDNA</sequence>
<dbReference type="PROSITE" id="PS00688">
    <property type="entry name" value="SIGMA54_INTERACT_3"/>
    <property type="match status" value="1"/>
</dbReference>
<dbReference type="Proteomes" id="UP000286482">
    <property type="component" value="Unassembled WGS sequence"/>
</dbReference>
<dbReference type="InterPro" id="IPR027417">
    <property type="entry name" value="P-loop_NTPase"/>
</dbReference>
<dbReference type="PROSITE" id="PS50045">
    <property type="entry name" value="SIGMA54_INTERACT_4"/>
    <property type="match status" value="1"/>
</dbReference>
<dbReference type="InterPro" id="IPR002078">
    <property type="entry name" value="Sigma_54_int"/>
</dbReference>
<dbReference type="Gene3D" id="3.40.50.2300">
    <property type="match status" value="1"/>
</dbReference>
<evidence type="ECO:0000313" key="7">
    <source>
        <dbReference type="EMBL" id="RKF19652.1"/>
    </source>
</evidence>
<keyword evidence="3" id="KW-0805">Transcription regulation</keyword>
<accession>A0A420EG16</accession>
<dbReference type="PROSITE" id="PS00675">
    <property type="entry name" value="SIGMA54_INTERACT_1"/>
    <property type="match status" value="1"/>
</dbReference>
<dbReference type="OrthoDB" id="9804019at2"/>
<keyword evidence="4" id="KW-0238">DNA-binding</keyword>
<protein>
    <submittedName>
        <fullName evidence="7">Sigma-54-dependent Fis family transcriptional regulator</fullName>
    </submittedName>
</protein>
<dbReference type="GO" id="GO:0043565">
    <property type="term" value="F:sequence-specific DNA binding"/>
    <property type="evidence" value="ECO:0007669"/>
    <property type="project" value="InterPro"/>
</dbReference>
<dbReference type="Pfam" id="PF06490">
    <property type="entry name" value="FleQ"/>
    <property type="match status" value="1"/>
</dbReference>
<evidence type="ECO:0000259" key="6">
    <source>
        <dbReference type="PROSITE" id="PS50045"/>
    </source>
</evidence>
<dbReference type="InterPro" id="IPR025662">
    <property type="entry name" value="Sigma_54_int_dom_ATP-bd_1"/>
</dbReference>
<dbReference type="AlphaFoldDB" id="A0A420EG16"/>
<dbReference type="SMART" id="SM00382">
    <property type="entry name" value="AAA"/>
    <property type="match status" value="1"/>
</dbReference>
<organism evidence="7 8">
    <name type="scientific">Alginatibacterium sediminis</name>
    <dbReference type="NCBI Taxonomy" id="2164068"/>
    <lineage>
        <taxon>Bacteria</taxon>
        <taxon>Pseudomonadati</taxon>
        <taxon>Pseudomonadota</taxon>
        <taxon>Gammaproteobacteria</taxon>
        <taxon>Alteromonadales</taxon>
        <taxon>Alteromonadaceae</taxon>
        <taxon>Alginatibacterium</taxon>
    </lineage>
</organism>
<dbReference type="SUPFAM" id="SSF46689">
    <property type="entry name" value="Homeodomain-like"/>
    <property type="match status" value="1"/>
</dbReference>
<evidence type="ECO:0000256" key="3">
    <source>
        <dbReference type="ARBA" id="ARBA00023015"/>
    </source>
</evidence>
<dbReference type="InterPro" id="IPR010518">
    <property type="entry name" value="FleQ"/>
</dbReference>
<dbReference type="PANTHER" id="PTHR32071">
    <property type="entry name" value="TRANSCRIPTIONAL REGULATORY PROTEIN"/>
    <property type="match status" value="1"/>
</dbReference>
<dbReference type="InterPro" id="IPR025943">
    <property type="entry name" value="Sigma_54_int_dom_ATP-bd_2"/>
</dbReference>
<dbReference type="FunFam" id="3.40.50.300:FF:000006">
    <property type="entry name" value="DNA-binding transcriptional regulator NtrC"/>
    <property type="match status" value="1"/>
</dbReference>
<dbReference type="GO" id="GO:0005524">
    <property type="term" value="F:ATP binding"/>
    <property type="evidence" value="ECO:0007669"/>
    <property type="project" value="UniProtKB-KW"/>
</dbReference>